<organism evidence="1 2">
    <name type="scientific">Terasakiella brassicae</name>
    <dbReference type="NCBI Taxonomy" id="1634917"/>
    <lineage>
        <taxon>Bacteria</taxon>
        <taxon>Pseudomonadati</taxon>
        <taxon>Pseudomonadota</taxon>
        <taxon>Alphaproteobacteria</taxon>
        <taxon>Rhodospirillales</taxon>
        <taxon>Terasakiellaceae</taxon>
        <taxon>Terasakiella</taxon>
    </lineage>
</organism>
<reference evidence="1" key="1">
    <citation type="journal article" date="2014" name="Int. J. Syst. Evol. Microbiol.">
        <title>Complete genome sequence of Corynebacterium casei LMG S-19264T (=DSM 44701T), isolated from a smear-ripened cheese.</title>
        <authorList>
            <consortium name="US DOE Joint Genome Institute (JGI-PGF)"/>
            <person name="Walter F."/>
            <person name="Albersmeier A."/>
            <person name="Kalinowski J."/>
            <person name="Ruckert C."/>
        </authorList>
    </citation>
    <scope>NUCLEOTIDE SEQUENCE</scope>
    <source>
        <strain evidence="1">CGMCC 1.15254</strain>
    </source>
</reference>
<sequence>MVPIEEIFCEIDDFCKRFFPAFERGLLLDPSPKTGEHLLHLGGVQFKLHWTYVSQI</sequence>
<accession>A0A917C6D6</accession>
<comment type="caution">
    <text evidence="1">The sequence shown here is derived from an EMBL/GenBank/DDBJ whole genome shotgun (WGS) entry which is preliminary data.</text>
</comment>
<dbReference type="Proteomes" id="UP000632498">
    <property type="component" value="Unassembled WGS sequence"/>
</dbReference>
<dbReference type="AlphaFoldDB" id="A0A917C6D6"/>
<evidence type="ECO:0000313" key="1">
    <source>
        <dbReference type="EMBL" id="GGF71282.1"/>
    </source>
</evidence>
<reference evidence="1" key="2">
    <citation type="submission" date="2020-09" db="EMBL/GenBank/DDBJ databases">
        <authorList>
            <person name="Sun Q."/>
            <person name="Zhou Y."/>
        </authorList>
    </citation>
    <scope>NUCLEOTIDE SEQUENCE</scope>
    <source>
        <strain evidence="1">CGMCC 1.15254</strain>
    </source>
</reference>
<name>A0A917C6D6_9PROT</name>
<dbReference type="EMBL" id="BMHV01000021">
    <property type="protein sequence ID" value="GGF71282.1"/>
    <property type="molecule type" value="Genomic_DNA"/>
</dbReference>
<evidence type="ECO:0000313" key="2">
    <source>
        <dbReference type="Proteomes" id="UP000632498"/>
    </source>
</evidence>
<keyword evidence="2" id="KW-1185">Reference proteome</keyword>
<protein>
    <submittedName>
        <fullName evidence="1">Uncharacterized protein</fullName>
    </submittedName>
</protein>
<gene>
    <name evidence="1" type="ORF">GCM10011332_26570</name>
</gene>
<proteinExistence type="predicted"/>